<reference evidence="4" key="1">
    <citation type="submission" date="2021-03" db="EMBL/GenBank/DDBJ databases">
        <title>Comparative genomics and phylogenomic investigation of the class Geoglossomycetes provide insights into ecological specialization and systematics.</title>
        <authorList>
            <person name="Melie T."/>
            <person name="Pirro S."/>
            <person name="Miller A.N."/>
            <person name="Quandt A."/>
        </authorList>
    </citation>
    <scope>NUCLEOTIDE SEQUENCE</scope>
    <source>
        <strain evidence="4">CAQ_001_2017</strain>
    </source>
</reference>
<dbReference type="SUPFAM" id="SSF57701">
    <property type="entry name" value="Zn2/Cys6 DNA-binding domain"/>
    <property type="match status" value="1"/>
</dbReference>
<dbReference type="InterPro" id="IPR036864">
    <property type="entry name" value="Zn2-C6_fun-type_DNA-bd_sf"/>
</dbReference>
<organism evidence="4 5">
    <name type="scientific">Trichoglossum hirsutum</name>
    <dbReference type="NCBI Taxonomy" id="265104"/>
    <lineage>
        <taxon>Eukaryota</taxon>
        <taxon>Fungi</taxon>
        <taxon>Dikarya</taxon>
        <taxon>Ascomycota</taxon>
        <taxon>Pezizomycotina</taxon>
        <taxon>Geoglossomycetes</taxon>
        <taxon>Geoglossales</taxon>
        <taxon>Geoglossaceae</taxon>
        <taxon>Trichoglossum</taxon>
    </lineage>
</organism>
<feature type="compositionally biased region" description="Polar residues" evidence="2">
    <location>
        <begin position="352"/>
        <end position="366"/>
    </location>
</feature>
<dbReference type="CDD" id="cd00067">
    <property type="entry name" value="GAL4"/>
    <property type="match status" value="1"/>
</dbReference>
<dbReference type="InterPro" id="IPR001138">
    <property type="entry name" value="Zn2Cys6_DnaBD"/>
</dbReference>
<evidence type="ECO:0000259" key="3">
    <source>
        <dbReference type="PROSITE" id="PS50048"/>
    </source>
</evidence>
<dbReference type="InterPro" id="IPR053181">
    <property type="entry name" value="EcdB-like_regulator"/>
</dbReference>
<dbReference type="GO" id="GO:0008270">
    <property type="term" value="F:zinc ion binding"/>
    <property type="evidence" value="ECO:0007669"/>
    <property type="project" value="InterPro"/>
</dbReference>
<feature type="region of interest" description="Disordered" evidence="2">
    <location>
        <begin position="85"/>
        <end position="166"/>
    </location>
</feature>
<accession>A0A9P8RRW3</accession>
<dbReference type="Gene3D" id="4.10.240.10">
    <property type="entry name" value="Zn(2)-C6 fungal-type DNA-binding domain"/>
    <property type="match status" value="1"/>
</dbReference>
<feature type="region of interest" description="Disordered" evidence="2">
    <location>
        <begin position="211"/>
        <end position="249"/>
    </location>
</feature>
<keyword evidence="1" id="KW-0539">Nucleus</keyword>
<keyword evidence="5" id="KW-1185">Reference proteome</keyword>
<feature type="region of interest" description="Disordered" evidence="2">
    <location>
        <begin position="390"/>
        <end position="439"/>
    </location>
</feature>
<feature type="compositionally biased region" description="Low complexity" evidence="2">
    <location>
        <begin position="115"/>
        <end position="131"/>
    </location>
</feature>
<sequence length="539" mass="57885">MSGGQLLGGSGPFITTTYPPRRKAIRAAQACDTCRQRKAKCDEGRPSCGFCKEAGLACVYREVPPPKQDRTLLQILDRLTRIEAKLPDKDDGSRPPASVPPLTPQAQSLQDLSGAAAAAHPARPVAPLRRASTSNMNERLPSTSFSSDIAADEQDKDSEGPGELSIPMEHTTAAHKLLRWPSIKAFISKITDNEDYVMEAEEDRGLLRVYGRGEGNDPVDGGGVGESSEAGSPDTDDVNPASSESLWGTGLTLGDNVEVRRKDAHRVGGLNADGSLQLDLPRLNHLVNSYFQNIHILHPFLDKERIAGLVSAFAAKVNSTSNNTAAAPAGTPFAVSSMQNPPVKAPKRKRSTTTLMGSNSTTSRTPLERSISTVLVLLVLALGKICDHRTWVPGPAPDNKKSSPRSMMSPSKADPPPSARPLRPHPQTTRPYHRPSKVPGCQISCRTSIEGHPQFKKPLDSRNVEPRNVDVVPGLALATEILGPLMGGNDLPHVQAGLLAGLYCGQLGRVLDSWKWINRACVSSQVLLKFIQTITPVNG</sequence>
<dbReference type="PANTHER" id="PTHR47785">
    <property type="entry name" value="ZN(II)2CYS6 TRANSCRIPTION FACTOR (EUROFUNG)-RELATED-RELATED"/>
    <property type="match status" value="1"/>
</dbReference>
<dbReference type="PANTHER" id="PTHR47785:SF4">
    <property type="entry name" value="ZN(II)2CYS6 TRANSCRIPTION FACTOR (EUROFUNG)"/>
    <property type="match status" value="1"/>
</dbReference>
<proteinExistence type="predicted"/>
<dbReference type="PROSITE" id="PS50048">
    <property type="entry name" value="ZN2_CY6_FUNGAL_2"/>
    <property type="match status" value="1"/>
</dbReference>
<dbReference type="Proteomes" id="UP000750711">
    <property type="component" value="Unassembled WGS sequence"/>
</dbReference>
<dbReference type="Pfam" id="PF00172">
    <property type="entry name" value="Zn_clus"/>
    <property type="match status" value="1"/>
</dbReference>
<evidence type="ECO:0000256" key="1">
    <source>
        <dbReference type="ARBA" id="ARBA00023242"/>
    </source>
</evidence>
<dbReference type="GO" id="GO:0000981">
    <property type="term" value="F:DNA-binding transcription factor activity, RNA polymerase II-specific"/>
    <property type="evidence" value="ECO:0007669"/>
    <property type="project" value="InterPro"/>
</dbReference>
<dbReference type="EMBL" id="JAGHQM010000243">
    <property type="protein sequence ID" value="KAH0563167.1"/>
    <property type="molecule type" value="Genomic_DNA"/>
</dbReference>
<protein>
    <recommendedName>
        <fullName evidence="3">Zn(2)-C6 fungal-type domain-containing protein</fullName>
    </recommendedName>
</protein>
<feature type="domain" description="Zn(2)-C6 fungal-type" evidence="3">
    <location>
        <begin position="30"/>
        <end position="60"/>
    </location>
</feature>
<comment type="caution">
    <text evidence="4">The sequence shown here is derived from an EMBL/GenBank/DDBJ whole genome shotgun (WGS) entry which is preliminary data.</text>
</comment>
<evidence type="ECO:0000256" key="2">
    <source>
        <dbReference type="SAM" id="MobiDB-lite"/>
    </source>
</evidence>
<gene>
    <name evidence="4" type="ORF">GP486_002264</name>
</gene>
<dbReference type="CDD" id="cd12148">
    <property type="entry name" value="fungal_TF_MHR"/>
    <property type="match status" value="1"/>
</dbReference>
<dbReference type="PROSITE" id="PS00463">
    <property type="entry name" value="ZN2_CY6_FUNGAL_1"/>
    <property type="match status" value="1"/>
</dbReference>
<feature type="region of interest" description="Disordered" evidence="2">
    <location>
        <begin position="332"/>
        <end position="366"/>
    </location>
</feature>
<dbReference type="SMART" id="SM00066">
    <property type="entry name" value="GAL4"/>
    <property type="match status" value="1"/>
</dbReference>
<name>A0A9P8RRW3_9PEZI</name>
<evidence type="ECO:0000313" key="4">
    <source>
        <dbReference type="EMBL" id="KAH0563167.1"/>
    </source>
</evidence>
<feature type="compositionally biased region" description="Polar residues" evidence="2">
    <location>
        <begin position="132"/>
        <end position="147"/>
    </location>
</feature>
<dbReference type="AlphaFoldDB" id="A0A9P8RRW3"/>
<evidence type="ECO:0000313" key="5">
    <source>
        <dbReference type="Proteomes" id="UP000750711"/>
    </source>
</evidence>